<sequence length="260" mass="30049">MALYWIRLAIAICLITPSLCLNPGTQTARSRLFDHDLSATDNLQSWEDWQAKRNLDGHHWDVGQLPPGTFQNWNEWFAKRGLAIPSGADNFGLFDKSRLQEWQDWMAKRGLGTKTPFTGFSDLDKGQFQQWNDWISKRFYDVGGAGFGHGPSTNTGLQNWEDVVKRQNFISPSSDFRGSGKAYFQDWQDWVKRMGPDKAYALNGYPSAKSDRFIKRQLGFSPERFGSFSRYFTDGLQDWRSTFKGMKRDKNKTEQKSEQQ</sequence>
<feature type="chain" id="PRO_5035753454" evidence="1">
    <location>
        <begin position="21"/>
        <end position="260"/>
    </location>
</feature>
<dbReference type="EMBL" id="CAJHNH020001725">
    <property type="protein sequence ID" value="CAG5124208.1"/>
    <property type="molecule type" value="Genomic_DNA"/>
</dbReference>
<name>A0A8S3Z7Q9_9EUPU</name>
<evidence type="ECO:0000313" key="3">
    <source>
        <dbReference type="Proteomes" id="UP000678393"/>
    </source>
</evidence>
<accession>A0A8S3Z7Q9</accession>
<keyword evidence="1" id="KW-0732">Signal</keyword>
<gene>
    <name evidence="2" type="ORF">CUNI_LOCUS9766</name>
</gene>
<dbReference type="Proteomes" id="UP000678393">
    <property type="component" value="Unassembled WGS sequence"/>
</dbReference>
<organism evidence="2 3">
    <name type="scientific">Candidula unifasciata</name>
    <dbReference type="NCBI Taxonomy" id="100452"/>
    <lineage>
        <taxon>Eukaryota</taxon>
        <taxon>Metazoa</taxon>
        <taxon>Spiralia</taxon>
        <taxon>Lophotrochozoa</taxon>
        <taxon>Mollusca</taxon>
        <taxon>Gastropoda</taxon>
        <taxon>Heterobranchia</taxon>
        <taxon>Euthyneura</taxon>
        <taxon>Panpulmonata</taxon>
        <taxon>Eupulmonata</taxon>
        <taxon>Stylommatophora</taxon>
        <taxon>Helicina</taxon>
        <taxon>Helicoidea</taxon>
        <taxon>Geomitridae</taxon>
        <taxon>Candidula</taxon>
    </lineage>
</organism>
<feature type="signal peptide" evidence="1">
    <location>
        <begin position="1"/>
        <end position="20"/>
    </location>
</feature>
<evidence type="ECO:0000313" key="2">
    <source>
        <dbReference type="EMBL" id="CAG5124208.1"/>
    </source>
</evidence>
<comment type="caution">
    <text evidence="2">The sequence shown here is derived from an EMBL/GenBank/DDBJ whole genome shotgun (WGS) entry which is preliminary data.</text>
</comment>
<keyword evidence="3" id="KW-1185">Reference proteome</keyword>
<evidence type="ECO:0000256" key="1">
    <source>
        <dbReference type="SAM" id="SignalP"/>
    </source>
</evidence>
<proteinExistence type="predicted"/>
<reference evidence="2" key="1">
    <citation type="submission" date="2021-04" db="EMBL/GenBank/DDBJ databases">
        <authorList>
            <consortium name="Molecular Ecology Group"/>
        </authorList>
    </citation>
    <scope>NUCLEOTIDE SEQUENCE</scope>
</reference>
<dbReference type="AlphaFoldDB" id="A0A8S3Z7Q9"/>
<protein>
    <submittedName>
        <fullName evidence="2">Uncharacterized protein</fullName>
    </submittedName>
</protein>
<dbReference type="OrthoDB" id="6066397at2759"/>